<reference evidence="1" key="1">
    <citation type="submission" date="2018-05" db="EMBL/GenBank/DDBJ databases">
        <authorList>
            <person name="Lanie J.A."/>
            <person name="Ng W.-L."/>
            <person name="Kazmierczak K.M."/>
            <person name="Andrzejewski T.M."/>
            <person name="Davidsen T.M."/>
            <person name="Wayne K.J."/>
            <person name="Tettelin H."/>
            <person name="Glass J.I."/>
            <person name="Rusch D."/>
            <person name="Podicherti R."/>
            <person name="Tsui H.-C.T."/>
            <person name="Winkler M.E."/>
        </authorList>
    </citation>
    <scope>NUCLEOTIDE SEQUENCE</scope>
</reference>
<dbReference type="AlphaFoldDB" id="A0A382KWI0"/>
<sequence length="86" mass="9407">MVSRLLNDIKLLLLLSPSIKVGNIKSLLAKFINFAIFVSVDWLSTGGSLKINESNSKLGDLLLISCSQPSFAFPYEQTGSNEEDSE</sequence>
<dbReference type="EMBL" id="UINC01083250">
    <property type="protein sequence ID" value="SVC28776.1"/>
    <property type="molecule type" value="Genomic_DNA"/>
</dbReference>
<gene>
    <name evidence="1" type="ORF">METZ01_LOCUS281630</name>
</gene>
<organism evidence="1">
    <name type="scientific">marine metagenome</name>
    <dbReference type="NCBI Taxonomy" id="408172"/>
    <lineage>
        <taxon>unclassified sequences</taxon>
        <taxon>metagenomes</taxon>
        <taxon>ecological metagenomes</taxon>
    </lineage>
</organism>
<accession>A0A382KWI0</accession>
<evidence type="ECO:0000313" key="1">
    <source>
        <dbReference type="EMBL" id="SVC28776.1"/>
    </source>
</evidence>
<proteinExistence type="predicted"/>
<protein>
    <submittedName>
        <fullName evidence="1">Uncharacterized protein</fullName>
    </submittedName>
</protein>
<name>A0A382KWI0_9ZZZZ</name>